<dbReference type="InterPro" id="IPR005814">
    <property type="entry name" value="Aminotrans_3"/>
</dbReference>
<dbReference type="InterPro" id="IPR049704">
    <property type="entry name" value="Aminotrans_3_PPA_site"/>
</dbReference>
<keyword evidence="4" id="KW-0808">Transferase</keyword>
<dbReference type="PANTHER" id="PTHR43094:SF1">
    <property type="entry name" value="AMINOTRANSFERASE CLASS-III"/>
    <property type="match status" value="1"/>
</dbReference>
<dbReference type="FunFam" id="3.40.640.10:FF:000014">
    <property type="entry name" value="Adenosylmethionine-8-amino-7-oxononanoate aminotransferase, probable"/>
    <property type="match status" value="1"/>
</dbReference>
<dbReference type="InterPro" id="IPR015422">
    <property type="entry name" value="PyrdxlP-dep_Trfase_small"/>
</dbReference>
<dbReference type="PANTHER" id="PTHR43094">
    <property type="entry name" value="AMINOTRANSFERASE"/>
    <property type="match status" value="1"/>
</dbReference>
<dbReference type="SUPFAM" id="SSF53383">
    <property type="entry name" value="PLP-dependent transferases"/>
    <property type="match status" value="1"/>
</dbReference>
<comment type="caution">
    <text evidence="7">The sequence shown here is derived from an EMBL/GenBank/DDBJ whole genome shotgun (WGS) entry which is preliminary data.</text>
</comment>
<proteinExistence type="inferred from homology"/>
<evidence type="ECO:0008006" key="9">
    <source>
        <dbReference type="Google" id="ProtNLM"/>
    </source>
</evidence>
<sequence length="464" mass="49120">MTVNSLEALDRLHWVHPVANWAGHEKRGVTIMKSAKGAFITDSEGHELIDGFAGLWCVNVGYGHESIVEAAAAQMRELPYATGYFSFGSEPTIRLAAKLAELTPGDLNHIYFSLGGSDAIDGALRLIQFYYNVTGRPTKKAILSLERGYHGSSSTGAGVTALPAFHANFDFPAHVRHYVAAPYAYRNPTGSDDASVIAASVASLRAKVAELGADNVAAFFCEPVVGSGGVIVPPKGWLKAMADTAAELDILFLADEVITGFGRTGPMFACEAEGVVPDLMTMAKGLTSGYAPLGALAIGEKVYRGIADNAPEGGPVGHGQTYSGHPVSAAVALEVLRLYDEGGILANGQRVGAYFEKKLATLADHPLVGEVRARGLLAGIELVADKTTREKLPRSVKLADHLFARGYANGVIFRAFADDIIGLAPPLCCSESEIDLIVSRLRQTLDDMLVLPEVRDALVTAKAA</sequence>
<name>A0A0N0MA05_9HYPH</name>
<dbReference type="GO" id="GO:0008483">
    <property type="term" value="F:transaminase activity"/>
    <property type="evidence" value="ECO:0007669"/>
    <property type="project" value="UniProtKB-KW"/>
</dbReference>
<dbReference type="GO" id="GO:0030170">
    <property type="term" value="F:pyridoxal phosphate binding"/>
    <property type="evidence" value="ECO:0007669"/>
    <property type="project" value="InterPro"/>
</dbReference>
<dbReference type="InterPro" id="IPR015424">
    <property type="entry name" value="PyrdxlP-dep_Trfase"/>
</dbReference>
<dbReference type="NCBIfam" id="NF004625">
    <property type="entry name" value="PRK05965.1"/>
    <property type="match status" value="1"/>
</dbReference>
<dbReference type="RefSeq" id="WP_054210804.1">
    <property type="nucleotide sequence ID" value="NZ_LGSZ01000052.1"/>
</dbReference>
<reference evidence="7 8" key="1">
    <citation type="submission" date="2015-07" db="EMBL/GenBank/DDBJ databases">
        <title>Whole genome sequencing of Bosea vaviloviae isolated from cave pool.</title>
        <authorList>
            <person name="Tan N.E.H."/>
            <person name="Lee Y.P."/>
            <person name="Gan H.M."/>
            <person name="Barton H."/>
            <person name="Savka M.A."/>
        </authorList>
    </citation>
    <scope>NUCLEOTIDE SEQUENCE [LARGE SCALE GENOMIC DNA]</scope>
    <source>
        <strain evidence="7 8">SD260</strain>
    </source>
</reference>
<evidence type="ECO:0000256" key="3">
    <source>
        <dbReference type="ARBA" id="ARBA00022576"/>
    </source>
</evidence>
<gene>
    <name evidence="7" type="ORF">AE618_19890</name>
</gene>
<dbReference type="PROSITE" id="PS00600">
    <property type="entry name" value="AA_TRANSFER_CLASS_3"/>
    <property type="match status" value="1"/>
</dbReference>
<comment type="similarity">
    <text evidence="2 6">Belongs to the class-III pyridoxal-phosphate-dependent aminotransferase family.</text>
</comment>
<evidence type="ECO:0000313" key="7">
    <source>
        <dbReference type="EMBL" id="KPH79037.1"/>
    </source>
</evidence>
<evidence type="ECO:0000256" key="6">
    <source>
        <dbReference type="RuleBase" id="RU003560"/>
    </source>
</evidence>
<dbReference type="CDD" id="cd00610">
    <property type="entry name" value="OAT_like"/>
    <property type="match status" value="1"/>
</dbReference>
<evidence type="ECO:0000256" key="5">
    <source>
        <dbReference type="ARBA" id="ARBA00022898"/>
    </source>
</evidence>
<organism evidence="7 8">
    <name type="scientific">Bosea vaviloviae</name>
    <dbReference type="NCBI Taxonomy" id="1526658"/>
    <lineage>
        <taxon>Bacteria</taxon>
        <taxon>Pseudomonadati</taxon>
        <taxon>Pseudomonadota</taxon>
        <taxon>Alphaproteobacteria</taxon>
        <taxon>Hyphomicrobiales</taxon>
        <taxon>Boseaceae</taxon>
        <taxon>Bosea</taxon>
    </lineage>
</organism>
<keyword evidence="8" id="KW-1185">Reference proteome</keyword>
<dbReference type="Gene3D" id="3.90.1150.10">
    <property type="entry name" value="Aspartate Aminotransferase, domain 1"/>
    <property type="match status" value="1"/>
</dbReference>
<dbReference type="PATRIC" id="fig|1526658.3.peg.545"/>
<protein>
    <recommendedName>
        <fullName evidence="9">Aminotransferase</fullName>
    </recommendedName>
</protein>
<keyword evidence="5 6" id="KW-0663">Pyridoxal phosphate</keyword>
<dbReference type="Pfam" id="PF00202">
    <property type="entry name" value="Aminotran_3"/>
    <property type="match status" value="1"/>
</dbReference>
<evidence type="ECO:0000313" key="8">
    <source>
        <dbReference type="Proteomes" id="UP000037822"/>
    </source>
</evidence>
<dbReference type="Gene3D" id="3.40.640.10">
    <property type="entry name" value="Type I PLP-dependent aspartate aminotransferase-like (Major domain)"/>
    <property type="match status" value="1"/>
</dbReference>
<dbReference type="Proteomes" id="UP000037822">
    <property type="component" value="Unassembled WGS sequence"/>
</dbReference>
<evidence type="ECO:0000256" key="2">
    <source>
        <dbReference type="ARBA" id="ARBA00008954"/>
    </source>
</evidence>
<dbReference type="OrthoDB" id="9801834at2"/>
<dbReference type="InterPro" id="IPR015421">
    <property type="entry name" value="PyrdxlP-dep_Trfase_major"/>
</dbReference>
<comment type="cofactor">
    <cofactor evidence="1">
        <name>pyridoxal 5'-phosphate</name>
        <dbReference type="ChEBI" id="CHEBI:597326"/>
    </cofactor>
</comment>
<dbReference type="AlphaFoldDB" id="A0A0N0MA05"/>
<dbReference type="EMBL" id="LGSZ01000052">
    <property type="protein sequence ID" value="KPH79037.1"/>
    <property type="molecule type" value="Genomic_DNA"/>
</dbReference>
<evidence type="ECO:0000256" key="1">
    <source>
        <dbReference type="ARBA" id="ARBA00001933"/>
    </source>
</evidence>
<dbReference type="PIRSF" id="PIRSF000521">
    <property type="entry name" value="Transaminase_4ab_Lys_Orn"/>
    <property type="match status" value="1"/>
</dbReference>
<accession>A0A0N0MA05</accession>
<keyword evidence="3" id="KW-0032">Aminotransferase</keyword>
<evidence type="ECO:0000256" key="4">
    <source>
        <dbReference type="ARBA" id="ARBA00022679"/>
    </source>
</evidence>